<dbReference type="STRING" id="573729.G2Q6I8"/>
<dbReference type="InterPro" id="IPR002589">
    <property type="entry name" value="Macro_dom"/>
</dbReference>
<dbReference type="AlphaFoldDB" id="G2Q6I8"/>
<evidence type="ECO:0000256" key="1">
    <source>
        <dbReference type="SAM" id="MobiDB-lite"/>
    </source>
</evidence>
<dbReference type="InParanoid" id="G2Q6I8"/>
<dbReference type="RefSeq" id="XP_003660806.1">
    <property type="nucleotide sequence ID" value="XM_003660758.1"/>
</dbReference>
<organism evidence="3 4">
    <name type="scientific">Thermothelomyces thermophilus (strain ATCC 42464 / BCRC 31852 / DSM 1799)</name>
    <name type="common">Sporotrichum thermophile</name>
    <dbReference type="NCBI Taxonomy" id="573729"/>
    <lineage>
        <taxon>Eukaryota</taxon>
        <taxon>Fungi</taxon>
        <taxon>Dikarya</taxon>
        <taxon>Ascomycota</taxon>
        <taxon>Pezizomycotina</taxon>
        <taxon>Sordariomycetes</taxon>
        <taxon>Sordariomycetidae</taxon>
        <taxon>Sordariales</taxon>
        <taxon>Chaetomiaceae</taxon>
        <taxon>Thermothelomyces</taxon>
    </lineage>
</organism>
<feature type="region of interest" description="Disordered" evidence="1">
    <location>
        <begin position="227"/>
        <end position="282"/>
    </location>
</feature>
<accession>G2Q6I8</accession>
<dbReference type="SUPFAM" id="SSF52949">
    <property type="entry name" value="Macro domain-like"/>
    <property type="match status" value="1"/>
</dbReference>
<name>G2Q6I8_THET4</name>
<dbReference type="HOGENOM" id="CLU_046550_3_1_1"/>
<dbReference type="PANTHER" id="PTHR11106:SF27">
    <property type="entry name" value="MACRO DOMAIN-CONTAINING PROTEIN"/>
    <property type="match status" value="1"/>
</dbReference>
<feature type="region of interest" description="Disordered" evidence="1">
    <location>
        <begin position="24"/>
        <end position="52"/>
    </location>
</feature>
<evidence type="ECO:0000259" key="2">
    <source>
        <dbReference type="PROSITE" id="PS51154"/>
    </source>
</evidence>
<dbReference type="VEuPathDB" id="FungiDB:MYCTH_112889"/>
<dbReference type="SMART" id="SM00506">
    <property type="entry name" value="A1pp"/>
    <property type="match status" value="1"/>
</dbReference>
<evidence type="ECO:0000313" key="4">
    <source>
        <dbReference type="Proteomes" id="UP000007322"/>
    </source>
</evidence>
<dbReference type="OrthoDB" id="6077599at2759"/>
<protein>
    <recommendedName>
        <fullName evidence="2">Macro domain-containing protein</fullName>
    </recommendedName>
</protein>
<dbReference type="eggNOG" id="KOG2633">
    <property type="taxonomic scope" value="Eukaryota"/>
</dbReference>
<dbReference type="EMBL" id="CP003002">
    <property type="protein sequence ID" value="AEO55561.1"/>
    <property type="molecule type" value="Genomic_DNA"/>
</dbReference>
<proteinExistence type="predicted"/>
<dbReference type="PANTHER" id="PTHR11106">
    <property type="entry name" value="GANGLIOSIDE INDUCED DIFFERENTIATION ASSOCIATED PROTEIN 2-RELATED"/>
    <property type="match status" value="1"/>
</dbReference>
<dbReference type="CDD" id="cd02908">
    <property type="entry name" value="Macro_OAADPr_deacetylase"/>
    <property type="match status" value="1"/>
</dbReference>
<dbReference type="NCBIfam" id="NF001664">
    <property type="entry name" value="PRK00431.1-6"/>
    <property type="match status" value="1"/>
</dbReference>
<dbReference type="PROSITE" id="PS51154">
    <property type="entry name" value="MACRO"/>
    <property type="match status" value="1"/>
</dbReference>
<dbReference type="Proteomes" id="UP000007322">
    <property type="component" value="Chromosome 1"/>
</dbReference>
<sequence>MGQLLTASDIPSLSLLYKLRKLSAPSPGASPLPTTTRPGPGADVPPPSKSLNDRVGLIRGDITTLKLDAIVNAANRSLLGGGGVDGAIHRAAGPELYDECRALGGCPTGSAKITNGYGLPARKIIHAVGPVYDPLDHDKSERLLTGCYTRSLELAVEHGCRTVAFSAISTGVYGYPSQDAAPAALGAIRKFLTGPDGDKIDKVVIVTFEMKDVEAYNEFIPLFFPPVAEDETTTDNEEDEARETEAKLTAEAEAVASELPSAPTSDPSDTGPAGKKQRQGED</sequence>
<feature type="compositionally biased region" description="Low complexity" evidence="1">
    <location>
        <begin position="24"/>
        <end position="36"/>
    </location>
</feature>
<feature type="compositionally biased region" description="Acidic residues" evidence="1">
    <location>
        <begin position="228"/>
        <end position="242"/>
    </location>
</feature>
<keyword evidence="4" id="KW-1185">Reference proteome</keyword>
<dbReference type="OMA" id="AKWVIHT"/>
<feature type="domain" description="Macro" evidence="2">
    <location>
        <begin position="42"/>
        <end position="224"/>
    </location>
</feature>
<dbReference type="InterPro" id="IPR043472">
    <property type="entry name" value="Macro_dom-like"/>
</dbReference>
<dbReference type="Gene3D" id="3.40.220.10">
    <property type="entry name" value="Leucine Aminopeptidase, subunit E, domain 1"/>
    <property type="match status" value="1"/>
</dbReference>
<dbReference type="KEGG" id="mtm:MYCTH_112889"/>
<evidence type="ECO:0000313" key="3">
    <source>
        <dbReference type="EMBL" id="AEO55561.1"/>
    </source>
</evidence>
<gene>
    <name evidence="3" type="ORF">MYCTH_112889</name>
</gene>
<dbReference type="GeneID" id="11506088"/>
<dbReference type="Pfam" id="PF01661">
    <property type="entry name" value="Macro"/>
    <property type="match status" value="1"/>
</dbReference>
<reference evidence="3 4" key="1">
    <citation type="journal article" date="2011" name="Nat. Biotechnol.">
        <title>Comparative genomic analysis of the thermophilic biomass-degrading fungi Myceliophthora thermophila and Thielavia terrestris.</title>
        <authorList>
            <person name="Berka R.M."/>
            <person name="Grigoriev I.V."/>
            <person name="Otillar R."/>
            <person name="Salamov A."/>
            <person name="Grimwood J."/>
            <person name="Reid I."/>
            <person name="Ishmael N."/>
            <person name="John T."/>
            <person name="Darmond C."/>
            <person name="Moisan M.-C."/>
            <person name="Henrissat B."/>
            <person name="Coutinho P.M."/>
            <person name="Lombard V."/>
            <person name="Natvig D.O."/>
            <person name="Lindquist E."/>
            <person name="Schmutz J."/>
            <person name="Lucas S."/>
            <person name="Harris P."/>
            <person name="Powlowski J."/>
            <person name="Bellemare A."/>
            <person name="Taylor D."/>
            <person name="Butler G."/>
            <person name="de Vries R.P."/>
            <person name="Allijn I.E."/>
            <person name="van den Brink J."/>
            <person name="Ushinsky S."/>
            <person name="Storms R."/>
            <person name="Powell A.J."/>
            <person name="Paulsen I.T."/>
            <person name="Elbourne L.D.H."/>
            <person name="Baker S.E."/>
            <person name="Magnuson J."/>
            <person name="LaBoissiere S."/>
            <person name="Clutterbuck A.J."/>
            <person name="Martinez D."/>
            <person name="Wogulis M."/>
            <person name="de Leon A.L."/>
            <person name="Rey M.W."/>
            <person name="Tsang A."/>
        </authorList>
    </citation>
    <scope>NUCLEOTIDE SEQUENCE [LARGE SCALE GENOMIC DNA]</scope>
    <source>
        <strain evidence="4">ATCC 42464 / BCRC 31852 / DSM 1799</strain>
    </source>
</reference>